<protein>
    <submittedName>
        <fullName evidence="1">Uncharacterized protein</fullName>
    </submittedName>
</protein>
<reference evidence="1 2" key="1">
    <citation type="submission" date="2020-02" db="EMBL/GenBank/DDBJ databases">
        <authorList>
            <person name="Ma Q."/>
            <person name="Huang Y."/>
            <person name="Song X."/>
            <person name="Pei D."/>
        </authorList>
    </citation>
    <scope>NUCLEOTIDE SEQUENCE [LARGE SCALE GENOMIC DNA]</scope>
    <source>
        <strain evidence="1">Sxm20200214</strain>
        <tissue evidence="1">Leaf</tissue>
    </source>
</reference>
<dbReference type="AlphaFoldDB" id="A0A8X7P3I8"/>
<proteinExistence type="predicted"/>
<dbReference type="Proteomes" id="UP000886595">
    <property type="component" value="Unassembled WGS sequence"/>
</dbReference>
<evidence type="ECO:0000313" key="1">
    <source>
        <dbReference type="EMBL" id="KAG2243268.1"/>
    </source>
</evidence>
<keyword evidence="2" id="KW-1185">Reference proteome</keyword>
<accession>A0A8X7P3I8</accession>
<comment type="caution">
    <text evidence="1">The sequence shown here is derived from an EMBL/GenBank/DDBJ whole genome shotgun (WGS) entry which is preliminary data.</text>
</comment>
<name>A0A8X7P3I8_BRACI</name>
<gene>
    <name evidence="1" type="ORF">Bca52824_094888</name>
</gene>
<organism evidence="1 2">
    <name type="scientific">Brassica carinata</name>
    <name type="common">Ethiopian mustard</name>
    <name type="synonym">Abyssinian cabbage</name>
    <dbReference type="NCBI Taxonomy" id="52824"/>
    <lineage>
        <taxon>Eukaryota</taxon>
        <taxon>Viridiplantae</taxon>
        <taxon>Streptophyta</taxon>
        <taxon>Embryophyta</taxon>
        <taxon>Tracheophyta</taxon>
        <taxon>Spermatophyta</taxon>
        <taxon>Magnoliopsida</taxon>
        <taxon>eudicotyledons</taxon>
        <taxon>Gunneridae</taxon>
        <taxon>Pentapetalae</taxon>
        <taxon>rosids</taxon>
        <taxon>malvids</taxon>
        <taxon>Brassicales</taxon>
        <taxon>Brassicaceae</taxon>
        <taxon>Brassiceae</taxon>
        <taxon>Brassica</taxon>
    </lineage>
</organism>
<dbReference type="Pfam" id="PF03087">
    <property type="entry name" value="BPS1"/>
    <property type="match status" value="1"/>
</dbReference>
<sequence length="88" mass="10198">MRRDHEKIFSCLELEAMETEIGKLVVTTTREHQEEEKEIREKVSEWIQCSLVGSKEVEAVMEEVEEGPEGLFKVMIQARVSFLNIIST</sequence>
<dbReference type="GO" id="GO:0048364">
    <property type="term" value="P:root development"/>
    <property type="evidence" value="ECO:0007669"/>
    <property type="project" value="InterPro"/>
</dbReference>
<dbReference type="InterPro" id="IPR004320">
    <property type="entry name" value="BPS1_pln"/>
</dbReference>
<evidence type="ECO:0000313" key="2">
    <source>
        <dbReference type="Proteomes" id="UP000886595"/>
    </source>
</evidence>
<dbReference type="EMBL" id="JAAMPC010000234">
    <property type="protein sequence ID" value="KAG2243268.1"/>
    <property type="molecule type" value="Genomic_DNA"/>
</dbReference>
<dbReference type="GO" id="GO:0048367">
    <property type="term" value="P:shoot system development"/>
    <property type="evidence" value="ECO:0007669"/>
    <property type="project" value="InterPro"/>
</dbReference>
<dbReference type="OrthoDB" id="10459988at2759"/>